<evidence type="ECO:0000313" key="1">
    <source>
        <dbReference type="EMBL" id="CAE7213741.1"/>
    </source>
</evidence>
<reference evidence="1" key="1">
    <citation type="submission" date="2021-02" db="EMBL/GenBank/DDBJ databases">
        <authorList>
            <person name="Dougan E. K."/>
            <person name="Rhodes N."/>
            <person name="Thang M."/>
            <person name="Chan C."/>
        </authorList>
    </citation>
    <scope>NUCLEOTIDE SEQUENCE</scope>
</reference>
<gene>
    <name evidence="1" type="ORF">SPIL2461_LOCUS2464</name>
</gene>
<comment type="caution">
    <text evidence="1">The sequence shown here is derived from an EMBL/GenBank/DDBJ whole genome shotgun (WGS) entry which is preliminary data.</text>
</comment>
<proteinExistence type="predicted"/>
<evidence type="ECO:0000313" key="2">
    <source>
        <dbReference type="Proteomes" id="UP000649617"/>
    </source>
</evidence>
<accession>A0A812JT60</accession>
<organism evidence="1 2">
    <name type="scientific">Symbiodinium pilosum</name>
    <name type="common">Dinoflagellate</name>
    <dbReference type="NCBI Taxonomy" id="2952"/>
    <lineage>
        <taxon>Eukaryota</taxon>
        <taxon>Sar</taxon>
        <taxon>Alveolata</taxon>
        <taxon>Dinophyceae</taxon>
        <taxon>Suessiales</taxon>
        <taxon>Symbiodiniaceae</taxon>
        <taxon>Symbiodinium</taxon>
    </lineage>
</organism>
<keyword evidence="2" id="KW-1185">Reference proteome</keyword>
<protein>
    <submittedName>
        <fullName evidence="1">Uncharacterized protein</fullName>
    </submittedName>
</protein>
<name>A0A812JT60_SYMPI</name>
<dbReference type="AlphaFoldDB" id="A0A812JT60"/>
<sequence length="885" mass="98066">MADAQELLSAGLATLINKPFRGGEYDVVLQISPISGFSSDFDNPQPPPLGALAHVLPRPGARGLSYIVVGGEGATNFPRDELHTGFKKYMERIGFTAVHVEKANYLNWEKAMFDTFPPKLTELVLDDEWNKAVGRIPPMVANLFVRFRVNTLVNYEVVDRAFAAFEEDLRGTPDYVRATKWWISVEKKVLQSIRDGYIKRSREADSKSKDSFGNVLVSEKVKGMKMSWESICSRVCVRDILASTDITETTFSKQNLDDILCYAVTSMTSKLLRIYAFNRYVSGRDPDIAQLEPYLLGTKDTSAMDFRNFPELHGDISAIQKEVVGNPMYDPAGMLVGLALMSATEEQASRVNNKLLLAESLISPEARTQAMKDAYAGLGESALVDVFFADKEEKITRAATLSTEVRLLFITDAGDEADNEAALWLLSTHLNALEELRVDVVFATGNPALRAMRWAKILNSLKKEDIPGAEKIRYLLGPETKREMRYYTKYNPADLKAAGMVDLEDSIWDGGKYAIIIQASPLEGFSENLTSPPAGPEGSLGRLQPSFAGNGSPLYIVVGEEGTTNFPKDKLHKKFKDHILQKGFKACHVGSNNYMHWTTDFFANMPATLMKEALQDEWKKAVGRIPPDMSNVFIRFKVNSNVNYVVVEHAYASFAESRKDDGSFKKAMSWWLELRPAIKQAVMENYVKVSRAHDVSKDKFGNPKIKEMVKGQQCTWRSLMADECVQDIKSAASLTDTALEVLTVDEVMSLALTEITGKLLRIYAFSAFDAGVTPNPAQCRGYVSGSTTNPPLDFYQFPRLLGDVSVLKKEVVGNPMYDTSAVLFALCLITATSDQVDTLLSKVTEGSVLAKAERDEVLVRAFRGEALAGLLTSFLEGKVTPSKSG</sequence>
<dbReference type="EMBL" id="CAJNIZ010002714">
    <property type="protein sequence ID" value="CAE7213741.1"/>
    <property type="molecule type" value="Genomic_DNA"/>
</dbReference>
<dbReference type="OrthoDB" id="419856at2759"/>
<dbReference type="Proteomes" id="UP000649617">
    <property type="component" value="Unassembled WGS sequence"/>
</dbReference>